<dbReference type="Pfam" id="PF01805">
    <property type="entry name" value="Surp"/>
    <property type="match status" value="2"/>
</dbReference>
<evidence type="ECO:0000313" key="9">
    <source>
        <dbReference type="EMBL" id="QLG70210.1"/>
    </source>
</evidence>
<dbReference type="RefSeq" id="XP_037141938.1">
    <property type="nucleotide sequence ID" value="XM_037286043.1"/>
</dbReference>
<evidence type="ECO:0000313" key="10">
    <source>
        <dbReference type="Proteomes" id="UP000509704"/>
    </source>
</evidence>
<evidence type="ECO:0000256" key="7">
    <source>
        <dbReference type="SAM" id="MobiDB-lite"/>
    </source>
</evidence>
<feature type="domain" description="SURP motif" evidence="8">
    <location>
        <begin position="21"/>
        <end position="59"/>
    </location>
</feature>
<keyword evidence="6" id="KW-0539">Nucleus</keyword>
<dbReference type="InterPro" id="IPR045146">
    <property type="entry name" value="SF3A1"/>
</dbReference>
<dbReference type="Pfam" id="PF12230">
    <property type="entry name" value="PRP21_like_P"/>
    <property type="match status" value="1"/>
</dbReference>
<dbReference type="GO" id="GO:0000381">
    <property type="term" value="P:regulation of alternative mRNA splicing, via spliceosome"/>
    <property type="evidence" value="ECO:0007669"/>
    <property type="project" value="TreeGrafter"/>
</dbReference>
<keyword evidence="3" id="KW-0747">Spliceosome</keyword>
<dbReference type="GO" id="GO:0003723">
    <property type="term" value="F:RNA binding"/>
    <property type="evidence" value="ECO:0007669"/>
    <property type="project" value="InterPro"/>
</dbReference>
<keyword evidence="2" id="KW-0507">mRNA processing</keyword>
<sequence length="376" mass="43749">MSYPDGLKVPLGQGSEQIREDIIQTVSYVKKNGPILEEVKRNDPKYSFVNPDNEYHEFYQYLLREQNTARSTNVAKGDLEPLENMKPKVPQEPYAFSFMSYDKNVARRDLEAIKLAAGFCIANEKADYLEKMKNRFKDDPKFGFLCPGHALNSTFVQFLNQYKQVKANILAPPMFQLKKKEDFKNIILKRSFQRGEYREYEKEVRAAKDETLKLHKIQFAAIDWSNFKVLTNVTLPTSQEPELMLPKPLNFSKLSIKRIDQGNELELFETSEKDVSNKDIEPSGRKRKIRAAGETRLKRRNTASPNANNSHKHLIKCPLTQKMIPEENFDKHLRVLLGDPHYKLEREKYEAKHKLTNLTSNEVYENIKKIAKKSTN</sequence>
<evidence type="ECO:0000256" key="2">
    <source>
        <dbReference type="ARBA" id="ARBA00022664"/>
    </source>
</evidence>
<keyword evidence="5" id="KW-0508">mRNA splicing</keyword>
<dbReference type="Gene3D" id="1.10.10.790">
    <property type="entry name" value="Surp module"/>
    <property type="match status" value="2"/>
</dbReference>
<dbReference type="PANTHER" id="PTHR15316">
    <property type="entry name" value="SPLICEOSOME ASSOCIATED PROTEIN 114/SWAP SPLICING FACTOR-RELATED"/>
    <property type="match status" value="1"/>
</dbReference>
<keyword evidence="10" id="KW-1185">Reference proteome</keyword>
<dbReference type="KEGG" id="zmk:HG535_0A01480"/>
<dbReference type="SUPFAM" id="SSF109905">
    <property type="entry name" value="Surp module (SWAP domain)"/>
    <property type="match status" value="2"/>
</dbReference>
<dbReference type="InterPro" id="IPR035967">
    <property type="entry name" value="SWAP/Surp_sf"/>
</dbReference>
<name>A0A7H9AV76_ZYGMR</name>
<dbReference type="EMBL" id="CP058604">
    <property type="protein sequence ID" value="QLG70210.1"/>
    <property type="molecule type" value="Genomic_DNA"/>
</dbReference>
<keyword evidence="4" id="KW-0677">Repeat</keyword>
<dbReference type="PANTHER" id="PTHR15316:SF1">
    <property type="entry name" value="SPLICING FACTOR 3A SUBUNIT 1"/>
    <property type="match status" value="1"/>
</dbReference>
<dbReference type="PROSITE" id="PS50128">
    <property type="entry name" value="SURP"/>
    <property type="match status" value="2"/>
</dbReference>
<dbReference type="InterPro" id="IPR022030">
    <property type="entry name" value="SF3A1_dom"/>
</dbReference>
<dbReference type="GO" id="GO:0005686">
    <property type="term" value="C:U2 snRNP"/>
    <property type="evidence" value="ECO:0007669"/>
    <property type="project" value="TreeGrafter"/>
</dbReference>
<dbReference type="Proteomes" id="UP000509704">
    <property type="component" value="Chromosome 1"/>
</dbReference>
<dbReference type="OrthoDB" id="447637at2759"/>
<proteinExistence type="predicted"/>
<reference evidence="9 10" key="1">
    <citation type="submission" date="2020-07" db="EMBL/GenBank/DDBJ databases">
        <title>The yeast mating-type switching endonuclease HO is a domesticated member of an unorthodox homing genetic element family.</title>
        <authorList>
            <person name="Coughlan A.Y."/>
            <person name="Lombardi L."/>
            <person name="Braun-Galleani S."/>
            <person name="Martos A.R."/>
            <person name="Galeote V."/>
            <person name="Bigey F."/>
            <person name="Dequin S."/>
            <person name="Byrne K.P."/>
            <person name="Wolfe K.H."/>
        </authorList>
    </citation>
    <scope>NUCLEOTIDE SEQUENCE [LARGE SCALE GENOMIC DNA]</scope>
    <source>
        <strain evidence="9 10">NRRL Y-6702</strain>
    </source>
</reference>
<evidence type="ECO:0000259" key="8">
    <source>
        <dbReference type="PROSITE" id="PS50128"/>
    </source>
</evidence>
<organism evidence="9 10">
    <name type="scientific">Zygotorulaspora mrakii</name>
    <name type="common">Zygosaccharomyces mrakii</name>
    <dbReference type="NCBI Taxonomy" id="42260"/>
    <lineage>
        <taxon>Eukaryota</taxon>
        <taxon>Fungi</taxon>
        <taxon>Dikarya</taxon>
        <taxon>Ascomycota</taxon>
        <taxon>Saccharomycotina</taxon>
        <taxon>Saccharomycetes</taxon>
        <taxon>Saccharomycetales</taxon>
        <taxon>Saccharomycetaceae</taxon>
        <taxon>Zygotorulaspora</taxon>
    </lineage>
</organism>
<dbReference type="GeneID" id="59233846"/>
<evidence type="ECO:0000256" key="4">
    <source>
        <dbReference type="ARBA" id="ARBA00022737"/>
    </source>
</evidence>
<dbReference type="InterPro" id="IPR000061">
    <property type="entry name" value="Surp"/>
</dbReference>
<evidence type="ECO:0000256" key="5">
    <source>
        <dbReference type="ARBA" id="ARBA00023187"/>
    </source>
</evidence>
<dbReference type="AlphaFoldDB" id="A0A7H9AV76"/>
<evidence type="ECO:0000256" key="6">
    <source>
        <dbReference type="ARBA" id="ARBA00023242"/>
    </source>
</evidence>
<dbReference type="GO" id="GO:0045292">
    <property type="term" value="P:mRNA cis splicing, via spliceosome"/>
    <property type="evidence" value="ECO:0007669"/>
    <property type="project" value="InterPro"/>
</dbReference>
<accession>A0A7H9AV76</accession>
<gene>
    <name evidence="9" type="ORF">HG535_0A01480</name>
</gene>
<dbReference type="GO" id="GO:0071004">
    <property type="term" value="C:U2-type prespliceosome"/>
    <property type="evidence" value="ECO:0007669"/>
    <property type="project" value="TreeGrafter"/>
</dbReference>
<feature type="domain" description="SURP motif" evidence="8">
    <location>
        <begin position="112"/>
        <end position="155"/>
    </location>
</feature>
<comment type="subcellular location">
    <subcellularLocation>
        <location evidence="1">Nucleus</location>
    </subcellularLocation>
</comment>
<dbReference type="SMART" id="SM00648">
    <property type="entry name" value="SWAP"/>
    <property type="match status" value="2"/>
</dbReference>
<evidence type="ECO:0000256" key="3">
    <source>
        <dbReference type="ARBA" id="ARBA00022728"/>
    </source>
</evidence>
<protein>
    <recommendedName>
        <fullName evidence="8">SURP motif domain-containing protein</fullName>
    </recommendedName>
</protein>
<dbReference type="GO" id="GO:0071013">
    <property type="term" value="C:catalytic step 2 spliceosome"/>
    <property type="evidence" value="ECO:0007669"/>
    <property type="project" value="TreeGrafter"/>
</dbReference>
<feature type="region of interest" description="Disordered" evidence="7">
    <location>
        <begin position="276"/>
        <end position="311"/>
    </location>
</feature>
<evidence type="ECO:0000256" key="1">
    <source>
        <dbReference type="ARBA" id="ARBA00004123"/>
    </source>
</evidence>